<evidence type="ECO:0000313" key="1">
    <source>
        <dbReference type="EMBL" id="KAA6353571.1"/>
    </source>
</evidence>
<sequence length="66" mass="7650">MDVVNERIQVAYKEAYQQDDQTSMADIANEQVQLVIEEQKIIINEKDNEIKQLKPRAVPQGKETAY</sequence>
<organism evidence="1 2">
    <name type="scientific">Streblomastix strix</name>
    <dbReference type="NCBI Taxonomy" id="222440"/>
    <lineage>
        <taxon>Eukaryota</taxon>
        <taxon>Metamonada</taxon>
        <taxon>Preaxostyla</taxon>
        <taxon>Oxymonadida</taxon>
        <taxon>Streblomastigidae</taxon>
        <taxon>Streblomastix</taxon>
    </lineage>
</organism>
<proteinExistence type="predicted"/>
<reference evidence="1 2" key="1">
    <citation type="submission" date="2019-03" db="EMBL/GenBank/DDBJ databases">
        <title>Single cell metagenomics reveals metabolic interactions within the superorganism composed of flagellate Streblomastix strix and complex community of Bacteroidetes bacteria on its surface.</title>
        <authorList>
            <person name="Treitli S.C."/>
            <person name="Kolisko M."/>
            <person name="Husnik F."/>
            <person name="Keeling P."/>
            <person name="Hampl V."/>
        </authorList>
    </citation>
    <scope>NUCLEOTIDE SEQUENCE [LARGE SCALE GENOMIC DNA]</scope>
    <source>
        <strain evidence="1">ST1C</strain>
    </source>
</reference>
<accession>A0A5J4T784</accession>
<evidence type="ECO:0000313" key="2">
    <source>
        <dbReference type="Proteomes" id="UP000324800"/>
    </source>
</evidence>
<dbReference type="Proteomes" id="UP000324800">
    <property type="component" value="Unassembled WGS sequence"/>
</dbReference>
<protein>
    <submittedName>
        <fullName evidence="1">Uncharacterized protein</fullName>
    </submittedName>
</protein>
<name>A0A5J4T784_9EUKA</name>
<dbReference type="AlphaFoldDB" id="A0A5J4T784"/>
<gene>
    <name evidence="1" type="ORF">EZS28_050902</name>
</gene>
<feature type="non-terminal residue" evidence="1">
    <location>
        <position position="66"/>
    </location>
</feature>
<comment type="caution">
    <text evidence="1">The sequence shown here is derived from an EMBL/GenBank/DDBJ whole genome shotgun (WGS) entry which is preliminary data.</text>
</comment>
<dbReference type="EMBL" id="SNRW01037862">
    <property type="protein sequence ID" value="KAA6353571.1"/>
    <property type="molecule type" value="Genomic_DNA"/>
</dbReference>